<dbReference type="Proteomes" id="UP000003457">
    <property type="component" value="Unassembled WGS sequence"/>
</dbReference>
<protein>
    <recommendedName>
        <fullName evidence="3">MFS transporter</fullName>
    </recommendedName>
</protein>
<evidence type="ECO:0008006" key="3">
    <source>
        <dbReference type="Google" id="ProtNLM"/>
    </source>
</evidence>
<name>A0AB72Z0M2_9BIFI</name>
<gene>
    <name evidence="1" type="ORF">HMPREF9003_2209</name>
</gene>
<accession>A0AB72Z0M2</accession>
<sequence length="40" mass="4453">MEETLTVDKQGSNLKSRMAYAFGNVGQSAFYNALSTYFIV</sequence>
<proteinExistence type="predicted"/>
<evidence type="ECO:0000313" key="2">
    <source>
        <dbReference type="Proteomes" id="UP000003457"/>
    </source>
</evidence>
<dbReference type="EMBL" id="AEHJ01000034">
    <property type="protein sequence ID" value="EFO76903.1"/>
    <property type="molecule type" value="Genomic_DNA"/>
</dbReference>
<dbReference type="AlphaFoldDB" id="A0AB72Z0M2"/>
<organism evidence="1 2">
    <name type="scientific">Bifidobacterium dentium JCVIHMP022</name>
    <dbReference type="NCBI Taxonomy" id="553191"/>
    <lineage>
        <taxon>Bacteria</taxon>
        <taxon>Bacillati</taxon>
        <taxon>Actinomycetota</taxon>
        <taxon>Actinomycetes</taxon>
        <taxon>Bifidobacteriales</taxon>
        <taxon>Bifidobacteriaceae</taxon>
        <taxon>Bifidobacterium</taxon>
    </lineage>
</organism>
<reference evidence="1 2" key="1">
    <citation type="submission" date="2010-10" db="EMBL/GenBank/DDBJ databases">
        <authorList>
            <person name="Durkin A.S."/>
            <person name="Madupu R."/>
            <person name="Torralba M."/>
            <person name="Gillis M."/>
            <person name="Methe B."/>
            <person name="Sutton G."/>
            <person name="Nelson K.E."/>
        </authorList>
    </citation>
    <scope>NUCLEOTIDE SEQUENCE [LARGE SCALE GENOMIC DNA]</scope>
    <source>
        <strain evidence="1 2">JCVIHMP022</strain>
    </source>
</reference>
<evidence type="ECO:0000313" key="1">
    <source>
        <dbReference type="EMBL" id="EFO76903.1"/>
    </source>
</evidence>
<comment type="caution">
    <text evidence="1">The sequence shown here is derived from an EMBL/GenBank/DDBJ whole genome shotgun (WGS) entry which is preliminary data.</text>
</comment>